<reference evidence="13 14" key="1">
    <citation type="journal article" date="2007" name="Nature">
        <title>Evolution of genes and genomes on the Drosophila phylogeny.</title>
        <authorList>
            <consortium name="Drosophila 12 Genomes Consortium"/>
            <person name="Clark A.G."/>
            <person name="Eisen M.B."/>
            <person name="Smith D.R."/>
            <person name="Bergman C.M."/>
            <person name="Oliver B."/>
            <person name="Markow T.A."/>
            <person name="Kaufman T.C."/>
            <person name="Kellis M."/>
            <person name="Gelbart W."/>
            <person name="Iyer V.N."/>
            <person name="Pollard D.A."/>
            <person name="Sackton T.B."/>
            <person name="Larracuente A.M."/>
            <person name="Singh N.D."/>
            <person name="Abad J.P."/>
            <person name="Abt D.N."/>
            <person name="Adryan B."/>
            <person name="Aguade M."/>
            <person name="Akashi H."/>
            <person name="Anderson W.W."/>
            <person name="Aquadro C.F."/>
            <person name="Ardell D.H."/>
            <person name="Arguello R."/>
            <person name="Artieri C.G."/>
            <person name="Barbash D.A."/>
            <person name="Barker D."/>
            <person name="Barsanti P."/>
            <person name="Batterham P."/>
            <person name="Batzoglou S."/>
            <person name="Begun D."/>
            <person name="Bhutkar A."/>
            <person name="Blanco E."/>
            <person name="Bosak S.A."/>
            <person name="Bradley R.K."/>
            <person name="Brand A.D."/>
            <person name="Brent M.R."/>
            <person name="Brooks A.N."/>
            <person name="Brown R.H."/>
            <person name="Butlin R.K."/>
            <person name="Caggese C."/>
            <person name="Calvi B.R."/>
            <person name="Bernardo de Carvalho A."/>
            <person name="Caspi A."/>
            <person name="Castrezana S."/>
            <person name="Celniker S.E."/>
            <person name="Chang J.L."/>
            <person name="Chapple C."/>
            <person name="Chatterji S."/>
            <person name="Chinwalla A."/>
            <person name="Civetta A."/>
            <person name="Clifton S.W."/>
            <person name="Comeron J.M."/>
            <person name="Costello J.C."/>
            <person name="Coyne J.A."/>
            <person name="Daub J."/>
            <person name="David R.G."/>
            <person name="Delcher A.L."/>
            <person name="Delehaunty K."/>
            <person name="Do C.B."/>
            <person name="Ebling H."/>
            <person name="Edwards K."/>
            <person name="Eickbush T."/>
            <person name="Evans J.D."/>
            <person name="Filipski A."/>
            <person name="Findeiss S."/>
            <person name="Freyhult E."/>
            <person name="Fulton L."/>
            <person name="Fulton R."/>
            <person name="Garcia A.C."/>
            <person name="Gardiner A."/>
            <person name="Garfield D.A."/>
            <person name="Garvin B.E."/>
            <person name="Gibson G."/>
            <person name="Gilbert D."/>
            <person name="Gnerre S."/>
            <person name="Godfrey J."/>
            <person name="Good R."/>
            <person name="Gotea V."/>
            <person name="Gravely B."/>
            <person name="Greenberg A.J."/>
            <person name="Griffiths-Jones S."/>
            <person name="Gross S."/>
            <person name="Guigo R."/>
            <person name="Gustafson E.A."/>
            <person name="Haerty W."/>
            <person name="Hahn M.W."/>
            <person name="Halligan D.L."/>
            <person name="Halpern A.L."/>
            <person name="Halter G.M."/>
            <person name="Han M.V."/>
            <person name="Heger A."/>
            <person name="Hillier L."/>
            <person name="Hinrichs A.S."/>
            <person name="Holmes I."/>
            <person name="Hoskins R.A."/>
            <person name="Hubisz M.J."/>
            <person name="Hultmark D."/>
            <person name="Huntley M.A."/>
            <person name="Jaffe D.B."/>
            <person name="Jagadeeshan S."/>
            <person name="Jeck W.R."/>
            <person name="Johnson J."/>
            <person name="Jones C.D."/>
            <person name="Jordan W.C."/>
            <person name="Karpen G.H."/>
            <person name="Kataoka E."/>
            <person name="Keightley P.D."/>
            <person name="Kheradpour P."/>
            <person name="Kirkness E.F."/>
            <person name="Koerich L.B."/>
            <person name="Kristiansen K."/>
            <person name="Kudrna D."/>
            <person name="Kulathinal R.J."/>
            <person name="Kumar S."/>
            <person name="Kwok R."/>
            <person name="Lander E."/>
            <person name="Langley C.H."/>
            <person name="Lapoint R."/>
            <person name="Lazzaro B.P."/>
            <person name="Lee S.J."/>
            <person name="Levesque L."/>
            <person name="Li R."/>
            <person name="Lin C.F."/>
            <person name="Lin M.F."/>
            <person name="Lindblad-Toh K."/>
            <person name="Llopart A."/>
            <person name="Long M."/>
            <person name="Low L."/>
            <person name="Lozovsky E."/>
            <person name="Lu J."/>
            <person name="Luo M."/>
            <person name="Machado C.A."/>
            <person name="Makalowski W."/>
            <person name="Marzo M."/>
            <person name="Matsuda M."/>
            <person name="Matzkin L."/>
            <person name="McAllister B."/>
            <person name="McBride C.S."/>
            <person name="McKernan B."/>
            <person name="McKernan K."/>
            <person name="Mendez-Lago M."/>
            <person name="Minx P."/>
            <person name="Mollenhauer M.U."/>
            <person name="Montooth K."/>
            <person name="Mount S.M."/>
            <person name="Mu X."/>
            <person name="Myers E."/>
            <person name="Negre B."/>
            <person name="Newfeld S."/>
            <person name="Nielsen R."/>
            <person name="Noor M.A."/>
            <person name="O'Grady P."/>
            <person name="Pachter L."/>
            <person name="Papaceit M."/>
            <person name="Parisi M.J."/>
            <person name="Parisi M."/>
            <person name="Parts L."/>
            <person name="Pedersen J.S."/>
            <person name="Pesole G."/>
            <person name="Phillippy A.M."/>
            <person name="Ponting C.P."/>
            <person name="Pop M."/>
            <person name="Porcelli D."/>
            <person name="Powell J.R."/>
            <person name="Prohaska S."/>
            <person name="Pruitt K."/>
            <person name="Puig M."/>
            <person name="Quesneville H."/>
            <person name="Ram K.R."/>
            <person name="Rand D."/>
            <person name="Rasmussen M.D."/>
            <person name="Reed L.K."/>
            <person name="Reenan R."/>
            <person name="Reily A."/>
            <person name="Remington K.A."/>
            <person name="Rieger T.T."/>
            <person name="Ritchie M.G."/>
            <person name="Robin C."/>
            <person name="Rogers Y.H."/>
            <person name="Rohde C."/>
            <person name="Rozas J."/>
            <person name="Rubenfield M.J."/>
            <person name="Ruiz A."/>
            <person name="Russo S."/>
            <person name="Salzberg S.L."/>
            <person name="Sanchez-Gracia A."/>
            <person name="Saranga D.J."/>
            <person name="Sato H."/>
            <person name="Schaeffer S.W."/>
            <person name="Schatz M.C."/>
            <person name="Schlenke T."/>
            <person name="Schwartz R."/>
            <person name="Segarra C."/>
            <person name="Singh R.S."/>
            <person name="Sirot L."/>
            <person name="Sirota M."/>
            <person name="Sisneros N.B."/>
            <person name="Smith C.D."/>
            <person name="Smith T.F."/>
            <person name="Spieth J."/>
            <person name="Stage D.E."/>
            <person name="Stark A."/>
            <person name="Stephan W."/>
            <person name="Strausberg R.L."/>
            <person name="Strempel S."/>
            <person name="Sturgill D."/>
            <person name="Sutton G."/>
            <person name="Sutton G.G."/>
            <person name="Tao W."/>
            <person name="Teichmann S."/>
            <person name="Tobari Y.N."/>
            <person name="Tomimura Y."/>
            <person name="Tsolas J.M."/>
            <person name="Valente V.L."/>
            <person name="Venter E."/>
            <person name="Venter J.C."/>
            <person name="Vicario S."/>
            <person name="Vieira F.G."/>
            <person name="Vilella A.J."/>
            <person name="Villasante A."/>
            <person name="Walenz B."/>
            <person name="Wang J."/>
            <person name="Wasserman M."/>
            <person name="Watts T."/>
            <person name="Wilson D."/>
            <person name="Wilson R.K."/>
            <person name="Wing R.A."/>
            <person name="Wolfner M.F."/>
            <person name="Wong A."/>
            <person name="Wong G.K."/>
            <person name="Wu C.I."/>
            <person name="Wu G."/>
            <person name="Yamamoto D."/>
            <person name="Yang H.P."/>
            <person name="Yang S.P."/>
            <person name="Yorke J.A."/>
            <person name="Yoshida K."/>
            <person name="Zdobnov E."/>
            <person name="Zhang P."/>
            <person name="Zhang Y."/>
            <person name="Zimin A.V."/>
            <person name="Baldwin J."/>
            <person name="Abdouelleil A."/>
            <person name="Abdulkadir J."/>
            <person name="Abebe A."/>
            <person name="Abera B."/>
            <person name="Abreu J."/>
            <person name="Acer S.C."/>
            <person name="Aftuck L."/>
            <person name="Alexander A."/>
            <person name="An P."/>
            <person name="Anderson E."/>
            <person name="Anderson S."/>
            <person name="Arachi H."/>
            <person name="Azer M."/>
            <person name="Bachantsang P."/>
            <person name="Barry A."/>
            <person name="Bayul T."/>
            <person name="Berlin A."/>
            <person name="Bessette D."/>
            <person name="Bloom T."/>
            <person name="Blye J."/>
            <person name="Boguslavskiy L."/>
            <person name="Bonnet C."/>
            <person name="Boukhgalter B."/>
            <person name="Bourzgui I."/>
            <person name="Brown A."/>
            <person name="Cahill P."/>
            <person name="Channer S."/>
            <person name="Cheshatsang Y."/>
            <person name="Chuda L."/>
            <person name="Citroen M."/>
            <person name="Collymore A."/>
            <person name="Cooke P."/>
            <person name="Costello M."/>
            <person name="D'Aco K."/>
            <person name="Daza R."/>
            <person name="De Haan G."/>
            <person name="DeGray S."/>
            <person name="DeMaso C."/>
            <person name="Dhargay N."/>
            <person name="Dooley K."/>
            <person name="Dooley E."/>
            <person name="Doricent M."/>
            <person name="Dorje P."/>
            <person name="Dorjee K."/>
            <person name="Dupes A."/>
            <person name="Elong R."/>
            <person name="Falk J."/>
            <person name="Farina A."/>
            <person name="Faro S."/>
            <person name="Ferguson D."/>
            <person name="Fisher S."/>
            <person name="Foley C.D."/>
            <person name="Franke A."/>
            <person name="Friedrich D."/>
            <person name="Gadbois L."/>
            <person name="Gearin G."/>
            <person name="Gearin C.R."/>
            <person name="Giannoukos G."/>
            <person name="Goode T."/>
            <person name="Graham J."/>
            <person name="Grandbois E."/>
            <person name="Grewal S."/>
            <person name="Gyaltsen K."/>
            <person name="Hafez N."/>
            <person name="Hagos B."/>
            <person name="Hall J."/>
            <person name="Henson C."/>
            <person name="Hollinger A."/>
            <person name="Honan T."/>
            <person name="Huard M.D."/>
            <person name="Hughes L."/>
            <person name="Hurhula B."/>
            <person name="Husby M.E."/>
            <person name="Kamat A."/>
            <person name="Kanga B."/>
            <person name="Kashin S."/>
            <person name="Khazanovich D."/>
            <person name="Kisner P."/>
            <person name="Lance K."/>
            <person name="Lara M."/>
            <person name="Lee W."/>
            <person name="Lennon N."/>
            <person name="Letendre F."/>
            <person name="LeVine R."/>
            <person name="Lipovsky A."/>
            <person name="Liu X."/>
            <person name="Liu J."/>
            <person name="Liu S."/>
            <person name="Lokyitsang T."/>
            <person name="Lokyitsang Y."/>
            <person name="Lubonja R."/>
            <person name="Lui A."/>
            <person name="MacDonald P."/>
            <person name="Magnisalis V."/>
            <person name="Maru K."/>
            <person name="Matthews C."/>
            <person name="McCusker W."/>
            <person name="McDonough S."/>
            <person name="Mehta T."/>
            <person name="Meldrim J."/>
            <person name="Meneus L."/>
            <person name="Mihai O."/>
            <person name="Mihalev A."/>
            <person name="Mihova T."/>
            <person name="Mittelman R."/>
            <person name="Mlenga V."/>
            <person name="Montmayeur A."/>
            <person name="Mulrain L."/>
            <person name="Navidi A."/>
            <person name="Naylor J."/>
            <person name="Negash T."/>
            <person name="Nguyen T."/>
            <person name="Nguyen N."/>
            <person name="Nicol R."/>
            <person name="Norbu C."/>
            <person name="Norbu N."/>
            <person name="Novod N."/>
            <person name="O'Neill B."/>
            <person name="Osman S."/>
            <person name="Markiewicz E."/>
            <person name="Oyono O.L."/>
            <person name="Patti C."/>
            <person name="Phunkhang P."/>
            <person name="Pierre F."/>
            <person name="Priest M."/>
            <person name="Raghuraman S."/>
            <person name="Rege F."/>
            <person name="Reyes R."/>
            <person name="Rise C."/>
            <person name="Rogov P."/>
            <person name="Ross K."/>
            <person name="Ryan E."/>
            <person name="Settipalli S."/>
            <person name="Shea T."/>
            <person name="Sherpa N."/>
            <person name="Shi L."/>
            <person name="Shih D."/>
            <person name="Sparrow T."/>
            <person name="Spaulding J."/>
            <person name="Stalker J."/>
            <person name="Stange-Thomann N."/>
            <person name="Stavropoulos S."/>
            <person name="Stone C."/>
            <person name="Strader C."/>
            <person name="Tesfaye S."/>
            <person name="Thomson T."/>
            <person name="Thoulutsang Y."/>
            <person name="Thoulutsang D."/>
            <person name="Topham K."/>
            <person name="Topping I."/>
            <person name="Tsamla T."/>
            <person name="Vassiliev H."/>
            <person name="Vo A."/>
            <person name="Wangchuk T."/>
            <person name="Wangdi T."/>
            <person name="Weiand M."/>
            <person name="Wilkinson J."/>
            <person name="Wilson A."/>
            <person name="Yadav S."/>
            <person name="Young G."/>
            <person name="Yu Q."/>
            <person name="Zembek L."/>
            <person name="Zhong D."/>
            <person name="Zimmer A."/>
            <person name="Zwirko Z."/>
            <person name="Jaffe D.B."/>
            <person name="Alvarez P."/>
            <person name="Brockman W."/>
            <person name="Butler J."/>
            <person name="Chin C."/>
            <person name="Gnerre S."/>
            <person name="Grabherr M."/>
            <person name="Kleber M."/>
            <person name="Mauceli E."/>
            <person name="MacCallum I."/>
        </authorList>
    </citation>
    <scope>NUCLEOTIDE SEQUENCE [LARGE SCALE GENOMIC DNA]</scope>
    <source>
        <strain evidence="14">Tucson 14024-0371.13</strain>
    </source>
</reference>
<name>B3MRR7_DROAN</name>
<dbReference type="Pfam" id="PF00533">
    <property type="entry name" value="BRCT"/>
    <property type="match status" value="1"/>
</dbReference>
<evidence type="ECO:0000256" key="4">
    <source>
        <dbReference type="ARBA" id="ARBA00022763"/>
    </source>
</evidence>
<feature type="region of interest" description="Disordered" evidence="10">
    <location>
        <begin position="517"/>
        <end position="613"/>
    </location>
</feature>
<feature type="compositionally biased region" description="Basic and acidic residues" evidence="10">
    <location>
        <begin position="526"/>
        <end position="536"/>
    </location>
</feature>
<dbReference type="SMART" id="SM00292">
    <property type="entry name" value="BRCT"/>
    <property type="match status" value="1"/>
</dbReference>
<evidence type="ECO:0000259" key="12">
    <source>
        <dbReference type="PROSITE" id="PS50222"/>
    </source>
</evidence>
<dbReference type="GO" id="GO:0000012">
    <property type="term" value="P:single strand break repair"/>
    <property type="evidence" value="ECO:0007669"/>
    <property type="project" value="InterPro"/>
</dbReference>
<dbReference type="SUPFAM" id="SSF47473">
    <property type="entry name" value="EF-hand"/>
    <property type="match status" value="1"/>
</dbReference>
<dbReference type="GO" id="GO:0030431">
    <property type="term" value="P:sleep"/>
    <property type="evidence" value="ECO:0007669"/>
    <property type="project" value="EnsemblMetazoa"/>
</dbReference>
<accession>B3MRR7</accession>
<keyword evidence="5" id="KW-0106">Calcium</keyword>
<feature type="compositionally biased region" description="Acidic residues" evidence="10">
    <location>
        <begin position="554"/>
        <end position="567"/>
    </location>
</feature>
<feature type="domain" description="EF-hand" evidence="12">
    <location>
        <begin position="701"/>
        <end position="736"/>
    </location>
</feature>
<comment type="function">
    <text evidence="9">Calcineurin is a calcium-binding and calmodulin-binding protein found in all cells from yeast to mammals, and a calcium-dependent, calmodulin-stimulated protein phosphatase.</text>
</comment>
<dbReference type="SUPFAM" id="SSF52113">
    <property type="entry name" value="BRCT domain"/>
    <property type="match status" value="1"/>
</dbReference>
<dbReference type="PROSITE" id="PS50222">
    <property type="entry name" value="EF_HAND_2"/>
    <property type="match status" value="3"/>
</dbReference>
<keyword evidence="3" id="KW-0677">Repeat</keyword>
<evidence type="ECO:0000256" key="10">
    <source>
        <dbReference type="SAM" id="MobiDB-lite"/>
    </source>
</evidence>
<dbReference type="eggNOG" id="KOG3226">
    <property type="taxonomic scope" value="Eukaryota"/>
</dbReference>
<dbReference type="Gene3D" id="2.60.120.260">
    <property type="entry name" value="Galactose-binding domain-like"/>
    <property type="match status" value="1"/>
</dbReference>
<feature type="domain" description="EF-hand" evidence="12">
    <location>
        <begin position="738"/>
        <end position="773"/>
    </location>
</feature>
<feature type="compositionally biased region" description="Basic and acidic residues" evidence="10">
    <location>
        <begin position="377"/>
        <end position="390"/>
    </location>
</feature>
<keyword evidence="4" id="KW-0227">DNA damage</keyword>
<dbReference type="InterPro" id="IPR018247">
    <property type="entry name" value="EF_Hand_1_Ca_BS"/>
</dbReference>
<comment type="subcellular location">
    <subcellularLocation>
        <location evidence="1">Nucleus</location>
    </subcellularLocation>
</comment>
<dbReference type="FunFam" id="2.60.120.260:FF:000025">
    <property type="entry name" value="DNA repair protein XRCC1 isoform X1"/>
    <property type="match status" value="1"/>
</dbReference>
<dbReference type="KEGG" id="dan:6504022"/>
<dbReference type="STRING" id="7217.B3MRR7"/>
<evidence type="ECO:0000256" key="5">
    <source>
        <dbReference type="ARBA" id="ARBA00022837"/>
    </source>
</evidence>
<evidence type="ECO:0000256" key="3">
    <source>
        <dbReference type="ARBA" id="ARBA00022737"/>
    </source>
</evidence>
<keyword evidence="7" id="KW-0539">Nucleus</keyword>
<dbReference type="FunFam" id="1.10.238.10:FF:000047">
    <property type="entry name" value="Calcineurin subunit B type 1"/>
    <property type="match status" value="1"/>
</dbReference>
<feature type="compositionally biased region" description="Basic and acidic residues" evidence="10">
    <location>
        <begin position="294"/>
        <end position="369"/>
    </location>
</feature>
<dbReference type="GeneID" id="6504022"/>
<dbReference type="AlphaFoldDB" id="B3MRR7"/>
<evidence type="ECO:0000313" key="13">
    <source>
        <dbReference type="EMBL" id="EDV34472.2"/>
    </source>
</evidence>
<evidence type="ECO:0000256" key="6">
    <source>
        <dbReference type="ARBA" id="ARBA00023204"/>
    </source>
</evidence>
<keyword evidence="14" id="KW-1185">Reference proteome</keyword>
<feature type="domain" description="EF-hand" evidence="12">
    <location>
        <begin position="779"/>
        <end position="814"/>
    </location>
</feature>
<dbReference type="InterPro" id="IPR045080">
    <property type="entry name" value="BRCT_XRCC1_rpt1"/>
</dbReference>
<dbReference type="CTD" id="7515"/>
<dbReference type="InterPro" id="IPR002706">
    <property type="entry name" value="Xrcc1_N"/>
</dbReference>
<evidence type="ECO:0000256" key="8">
    <source>
        <dbReference type="ARBA" id="ARBA00023774"/>
    </source>
</evidence>
<dbReference type="SMR" id="B3MRR7"/>
<dbReference type="GO" id="GO:0005509">
    <property type="term" value="F:calcium ion binding"/>
    <property type="evidence" value="ECO:0007669"/>
    <property type="project" value="InterPro"/>
</dbReference>
<sequence>MPIAVFKSVREVSSEDSVHTAENLLKENAGKKWRIKSGGEKSAYVILEFQEAQQITGIDIGNEHSAFIEAKVSRTMASDDFRELLLSSSFMTPIESKNSSNQNRVRCFSASALNENALKEKWTLLKIICTQPFNRHVQYGLSFVKVHVVAAPTANTSVAAAPKVKSLLPEKLMTFGGFKLREDSPDSESDSTQFSRFQRWKKESHQQTPAATTAAAIRDAGSSALRRLSNGKPGTSSSASTTSPAATFGRSGTDSPPVSDAKRLDRNRESLLFGEEDEDESLGELSAKKRRLSKQLEADKDRRRIEQEKEKELKNSKSKRLSLDRSASKEVNQSKKEDRSSSKEDKSAKKGDDSLSKEVGSSEKKDNPSRKIAGQNKSHDTSTSKVKESPRPSTQKRHSSPSGRAATPAKKQKVLDDTIQYRPFNQLLKGVVLVISGIQNPDRADLRSKATSMGAKYKADWEPGCTHLICAFKNTPKYNQVKGKGKIVTRSWIEKCHSLRKYLPWRRYALDTADLGQPESDEELCDEAKKPRRESSDADDVVVLNEDKKMESIYDADERDAAQDEGQEASSGIDTEDELEKVAQKNSENKKTKVKTPERRKSDDQYDASTDEEDYLAEKKTQIVVLDYQKTTPFVEFEKPLTSPRPQNLNKMGNETSLPMDMCSNFDADEIRRLGKRFRKLDLDNSGALSIDEFMSLPELQQNPLVQRVIDIFDADGNGEVDFKEFIQGVSQFSVRGDKLSKLRFAFRIYDMDNDGYISNGELFQVLKMMVGNNLKDTQLQQIVDKTICFADKDEDGKISFDEFCSVVGNTDIHKKMVVDV</sequence>
<feature type="compositionally biased region" description="Low complexity" evidence="10">
    <location>
        <begin position="235"/>
        <end position="247"/>
    </location>
</feature>
<feature type="compositionally biased region" description="Basic and acidic residues" evidence="10">
    <location>
        <begin position="580"/>
        <end position="604"/>
    </location>
</feature>
<dbReference type="InParanoid" id="B3MRR7"/>
<dbReference type="Gene3D" id="1.10.238.10">
    <property type="entry name" value="EF-hand"/>
    <property type="match status" value="1"/>
</dbReference>
<dbReference type="OrthoDB" id="25840at2759"/>
<organism evidence="13 14">
    <name type="scientific">Drosophila ananassae</name>
    <name type="common">Fruit fly</name>
    <dbReference type="NCBI Taxonomy" id="7217"/>
    <lineage>
        <taxon>Eukaryota</taxon>
        <taxon>Metazoa</taxon>
        <taxon>Ecdysozoa</taxon>
        <taxon>Arthropoda</taxon>
        <taxon>Hexapoda</taxon>
        <taxon>Insecta</taxon>
        <taxon>Pterygota</taxon>
        <taxon>Neoptera</taxon>
        <taxon>Endopterygota</taxon>
        <taxon>Diptera</taxon>
        <taxon>Brachycera</taxon>
        <taxon>Muscomorpha</taxon>
        <taxon>Ephydroidea</taxon>
        <taxon>Drosophilidae</taxon>
        <taxon>Drosophila</taxon>
        <taxon>Sophophora</taxon>
    </lineage>
</organism>
<feature type="domain" description="BRCT" evidence="11">
    <location>
        <begin position="423"/>
        <end position="510"/>
    </location>
</feature>
<dbReference type="Gene3D" id="3.40.50.10190">
    <property type="entry name" value="BRCT domain"/>
    <property type="match status" value="1"/>
</dbReference>
<dbReference type="CDD" id="cd00051">
    <property type="entry name" value="EFh"/>
    <property type="match status" value="1"/>
</dbReference>
<dbReference type="EMBL" id="CH902622">
    <property type="protein sequence ID" value="EDV34472.2"/>
    <property type="molecule type" value="Genomic_DNA"/>
</dbReference>
<dbReference type="FunFam" id="3.40.50.10190:FF:000008">
    <property type="entry name" value="X-ray repair cross complementing 1"/>
    <property type="match status" value="1"/>
</dbReference>
<dbReference type="PANTHER" id="PTHR11370:SF5">
    <property type="entry name" value="DNA REPAIR PROTEIN XRCC1"/>
    <property type="match status" value="1"/>
</dbReference>
<dbReference type="FunCoup" id="B3MRR7">
    <property type="interactions" value="2052"/>
</dbReference>
<dbReference type="Proteomes" id="UP000007801">
    <property type="component" value="Unassembled WGS sequence"/>
</dbReference>
<evidence type="ECO:0000313" key="14">
    <source>
        <dbReference type="Proteomes" id="UP000007801"/>
    </source>
</evidence>
<dbReference type="InterPro" id="IPR036420">
    <property type="entry name" value="BRCT_dom_sf"/>
</dbReference>
<dbReference type="GO" id="GO:0006303">
    <property type="term" value="P:double-strand break repair via nonhomologous end joining"/>
    <property type="evidence" value="ECO:0007669"/>
    <property type="project" value="InterPro"/>
</dbReference>
<feature type="compositionally biased region" description="Basic and acidic residues" evidence="10">
    <location>
        <begin position="260"/>
        <end position="269"/>
    </location>
</feature>
<dbReference type="PANTHER" id="PTHR11370">
    <property type="entry name" value="DNA-REPAIR PROTEIN XRCC1"/>
    <property type="match status" value="1"/>
</dbReference>
<dbReference type="Pfam" id="PF13499">
    <property type="entry name" value="EF-hand_7"/>
    <property type="match status" value="2"/>
</dbReference>
<evidence type="ECO:0000256" key="7">
    <source>
        <dbReference type="ARBA" id="ARBA00023242"/>
    </source>
</evidence>
<dbReference type="GO" id="GO:0003684">
    <property type="term" value="F:damaged DNA binding"/>
    <property type="evidence" value="ECO:0007669"/>
    <property type="project" value="InterPro"/>
</dbReference>
<dbReference type="InterPro" id="IPR002048">
    <property type="entry name" value="EF_hand_dom"/>
</dbReference>
<gene>
    <name evidence="13" type="primary">Dana\GF21338</name>
    <name evidence="13" type="synonym">dana_GLEANR_4545</name>
    <name evidence="13" type="ORF">GF21338</name>
</gene>
<comment type="similarity">
    <text evidence="8">Belongs to the calcineurin regulatory subunit family.</text>
</comment>
<feature type="region of interest" description="Disordered" evidence="10">
    <location>
        <begin position="179"/>
        <end position="414"/>
    </location>
</feature>
<dbReference type="Pfam" id="PF01834">
    <property type="entry name" value="XRCC1_N"/>
    <property type="match status" value="1"/>
</dbReference>
<protein>
    <submittedName>
        <fullName evidence="13">Uncharacterized protein</fullName>
    </submittedName>
</protein>
<evidence type="ECO:0000259" key="11">
    <source>
        <dbReference type="PROSITE" id="PS50172"/>
    </source>
</evidence>
<dbReference type="CDD" id="cd17725">
    <property type="entry name" value="BRCT_XRCC1_rpt1"/>
    <property type="match status" value="1"/>
</dbReference>
<dbReference type="HOGENOM" id="CLU_030026_0_0_1"/>
<dbReference type="InterPro" id="IPR011992">
    <property type="entry name" value="EF-hand-dom_pair"/>
</dbReference>
<keyword evidence="6" id="KW-0234">DNA repair</keyword>
<dbReference type="SMART" id="SM00054">
    <property type="entry name" value="EFh"/>
    <property type="match status" value="4"/>
</dbReference>
<dbReference type="PROSITE" id="PS50172">
    <property type="entry name" value="BRCT"/>
    <property type="match status" value="1"/>
</dbReference>
<dbReference type="GO" id="GO:0006284">
    <property type="term" value="P:base-excision repair"/>
    <property type="evidence" value="ECO:0007669"/>
    <property type="project" value="InterPro"/>
</dbReference>
<dbReference type="SUPFAM" id="SSF49785">
    <property type="entry name" value="Galactose-binding domain-like"/>
    <property type="match status" value="1"/>
</dbReference>
<dbReference type="GO" id="GO:0005634">
    <property type="term" value="C:nucleus"/>
    <property type="evidence" value="ECO:0007669"/>
    <property type="project" value="UniProtKB-SubCell"/>
</dbReference>
<keyword evidence="2" id="KW-0479">Metal-binding</keyword>
<dbReference type="InterPro" id="IPR008979">
    <property type="entry name" value="Galactose-bd-like_sf"/>
</dbReference>
<proteinExistence type="inferred from homology"/>
<evidence type="ECO:0000256" key="9">
    <source>
        <dbReference type="ARBA" id="ARBA00053611"/>
    </source>
</evidence>
<evidence type="ECO:0000256" key="1">
    <source>
        <dbReference type="ARBA" id="ARBA00004123"/>
    </source>
</evidence>
<evidence type="ECO:0000256" key="2">
    <source>
        <dbReference type="ARBA" id="ARBA00022723"/>
    </source>
</evidence>
<dbReference type="PROSITE" id="PS00018">
    <property type="entry name" value="EF_HAND_1"/>
    <property type="match status" value="3"/>
</dbReference>
<dbReference type="InterPro" id="IPR001357">
    <property type="entry name" value="BRCT_dom"/>
</dbReference>